<keyword evidence="11" id="KW-1185">Reference proteome</keyword>
<dbReference type="Proteomes" id="UP000036987">
    <property type="component" value="Unassembled WGS sequence"/>
</dbReference>
<evidence type="ECO:0000256" key="3">
    <source>
        <dbReference type="ARBA" id="ARBA00022448"/>
    </source>
</evidence>
<gene>
    <name evidence="10" type="ORF">ZOSMA_175G00220</name>
</gene>
<proteinExistence type="inferred from homology"/>
<feature type="signal peptide" evidence="9">
    <location>
        <begin position="1"/>
        <end position="20"/>
    </location>
</feature>
<dbReference type="GO" id="GO:0005385">
    <property type="term" value="F:zinc ion transmembrane transporter activity"/>
    <property type="evidence" value="ECO:0000318"/>
    <property type="project" value="GO_Central"/>
</dbReference>
<evidence type="ECO:0000256" key="5">
    <source>
        <dbReference type="ARBA" id="ARBA00022989"/>
    </source>
</evidence>
<comment type="similarity">
    <text evidence="2 8">Belongs to the ZIP transporter (TC 2.A.5) family.</text>
</comment>
<dbReference type="PANTHER" id="PTHR11040">
    <property type="entry name" value="ZINC/IRON TRANSPORTER"/>
    <property type="match status" value="1"/>
</dbReference>
<dbReference type="GO" id="GO:0071577">
    <property type="term" value="P:zinc ion transmembrane transport"/>
    <property type="evidence" value="ECO:0000318"/>
    <property type="project" value="GO_Central"/>
</dbReference>
<protein>
    <submittedName>
        <fullName evidence="10">Putative Zinc transporter 4, ZRT/IRT-like protein 4</fullName>
    </submittedName>
</protein>
<evidence type="ECO:0000256" key="8">
    <source>
        <dbReference type="RuleBase" id="RU362088"/>
    </source>
</evidence>
<keyword evidence="4 8" id="KW-0812">Transmembrane</keyword>
<dbReference type="PANTHER" id="PTHR11040:SF35">
    <property type="entry name" value="ZINC TRANSPORTER 5"/>
    <property type="match status" value="1"/>
</dbReference>
<dbReference type="InterPro" id="IPR003689">
    <property type="entry name" value="ZIP"/>
</dbReference>
<keyword evidence="3 8" id="KW-0813">Transport</keyword>
<evidence type="ECO:0000256" key="6">
    <source>
        <dbReference type="ARBA" id="ARBA00023065"/>
    </source>
</evidence>
<feature type="transmembrane region" description="Helical" evidence="8">
    <location>
        <begin position="259"/>
        <end position="277"/>
    </location>
</feature>
<comment type="caution">
    <text evidence="10">The sequence shown here is derived from an EMBL/GenBank/DDBJ whole genome shotgun (WGS) entry which is preliminary data.</text>
</comment>
<comment type="subcellular location">
    <subcellularLocation>
        <location evidence="1 8">Membrane</location>
        <topology evidence="1 8">Multi-pass membrane protein</topology>
    </subcellularLocation>
</comment>
<dbReference type="InterPro" id="IPR004698">
    <property type="entry name" value="Zn/Fe_permease_fun/pln"/>
</dbReference>
<accession>A0A0K9PS27</accession>
<evidence type="ECO:0000256" key="2">
    <source>
        <dbReference type="ARBA" id="ARBA00006939"/>
    </source>
</evidence>
<keyword evidence="9" id="KW-0732">Signal</keyword>
<evidence type="ECO:0000313" key="11">
    <source>
        <dbReference type="Proteomes" id="UP000036987"/>
    </source>
</evidence>
<evidence type="ECO:0000256" key="7">
    <source>
        <dbReference type="ARBA" id="ARBA00023136"/>
    </source>
</evidence>
<reference evidence="11" key="1">
    <citation type="journal article" date="2016" name="Nature">
        <title>The genome of the seagrass Zostera marina reveals angiosperm adaptation to the sea.</title>
        <authorList>
            <person name="Olsen J.L."/>
            <person name="Rouze P."/>
            <person name="Verhelst B."/>
            <person name="Lin Y.-C."/>
            <person name="Bayer T."/>
            <person name="Collen J."/>
            <person name="Dattolo E."/>
            <person name="De Paoli E."/>
            <person name="Dittami S."/>
            <person name="Maumus F."/>
            <person name="Michel G."/>
            <person name="Kersting A."/>
            <person name="Lauritano C."/>
            <person name="Lohaus R."/>
            <person name="Toepel M."/>
            <person name="Tonon T."/>
            <person name="Vanneste K."/>
            <person name="Amirebrahimi M."/>
            <person name="Brakel J."/>
            <person name="Bostroem C."/>
            <person name="Chovatia M."/>
            <person name="Grimwood J."/>
            <person name="Jenkins J.W."/>
            <person name="Jueterbock A."/>
            <person name="Mraz A."/>
            <person name="Stam W.T."/>
            <person name="Tice H."/>
            <person name="Bornberg-Bauer E."/>
            <person name="Green P.J."/>
            <person name="Pearson G.A."/>
            <person name="Procaccini G."/>
            <person name="Duarte C.M."/>
            <person name="Schmutz J."/>
            <person name="Reusch T.B.H."/>
            <person name="Van de Peer Y."/>
        </authorList>
    </citation>
    <scope>NUCLEOTIDE SEQUENCE [LARGE SCALE GENOMIC DNA]</scope>
    <source>
        <strain evidence="11">cv. Finnish</strain>
    </source>
</reference>
<dbReference type="OMA" id="CIVETKF"/>
<dbReference type="GO" id="GO:0005886">
    <property type="term" value="C:plasma membrane"/>
    <property type="evidence" value="ECO:0000318"/>
    <property type="project" value="GO_Central"/>
</dbReference>
<dbReference type="Pfam" id="PF02535">
    <property type="entry name" value="Zip"/>
    <property type="match status" value="1"/>
</dbReference>
<comment type="caution">
    <text evidence="8">Lacks conserved residue(s) required for the propagation of feature annotation.</text>
</comment>
<dbReference type="OrthoDB" id="448280at2759"/>
<feature type="chain" id="PRO_5005528256" evidence="9">
    <location>
        <begin position="21"/>
        <end position="350"/>
    </location>
</feature>
<keyword evidence="7 8" id="KW-0472">Membrane</keyword>
<evidence type="ECO:0000256" key="1">
    <source>
        <dbReference type="ARBA" id="ARBA00004141"/>
    </source>
</evidence>
<dbReference type="NCBIfam" id="TIGR00820">
    <property type="entry name" value="zip"/>
    <property type="match status" value="1"/>
</dbReference>
<dbReference type="AlphaFoldDB" id="A0A0K9PS27"/>
<evidence type="ECO:0000256" key="9">
    <source>
        <dbReference type="SAM" id="SignalP"/>
    </source>
</evidence>
<feature type="transmembrane region" description="Helical" evidence="8">
    <location>
        <begin position="114"/>
        <end position="139"/>
    </location>
</feature>
<keyword evidence="5 8" id="KW-1133">Transmembrane helix</keyword>
<evidence type="ECO:0000313" key="10">
    <source>
        <dbReference type="EMBL" id="KMZ71781.1"/>
    </source>
</evidence>
<dbReference type="EMBL" id="LFYR01000658">
    <property type="protein sequence ID" value="KMZ71781.1"/>
    <property type="molecule type" value="Genomic_DNA"/>
</dbReference>
<sequence>MKWQNVFLSCFFSLPIIVSATCDCKQVLQSRDGAESLRLKLFSLVSILVTGGVGVMIPILGRCVPTLSPDKQIFFIVKAFAAGVILATALIHILPDGFANLTSPCLEDDPWRKFPFAGFVTMMSALCTLMIDTMATNYYKTRYFSKAKPVGSGDEEKHEGHVHAHTHAVDGHAHGSIVIPTEDTVDDDPSIRHTIISQVLEMGIVVHSVIIGLSLGTSESPSTIKPLIVALSFHQFFEGMGLGSCIVETKFKTKTTVMMALFFSMTTPIGIGFGIGLSSRYNPDSTTSLIVEGILNSTSAGILIYMSLVDLLATDFMSTRMQSGGMWLQSGAYLSLFLGAGFMSFVAKWT</sequence>
<keyword evidence="6 8" id="KW-0406">Ion transport</keyword>
<evidence type="ECO:0000256" key="4">
    <source>
        <dbReference type="ARBA" id="ARBA00022692"/>
    </source>
</evidence>
<feature type="transmembrane region" description="Helical" evidence="8">
    <location>
        <begin position="41"/>
        <end position="61"/>
    </location>
</feature>
<feature type="transmembrane region" description="Helical" evidence="8">
    <location>
        <begin position="289"/>
        <end position="313"/>
    </location>
</feature>
<feature type="transmembrane region" description="Helical" evidence="8">
    <location>
        <begin position="325"/>
        <end position="347"/>
    </location>
</feature>
<organism evidence="10 11">
    <name type="scientific">Zostera marina</name>
    <name type="common">Eelgrass</name>
    <dbReference type="NCBI Taxonomy" id="29655"/>
    <lineage>
        <taxon>Eukaryota</taxon>
        <taxon>Viridiplantae</taxon>
        <taxon>Streptophyta</taxon>
        <taxon>Embryophyta</taxon>
        <taxon>Tracheophyta</taxon>
        <taxon>Spermatophyta</taxon>
        <taxon>Magnoliopsida</taxon>
        <taxon>Liliopsida</taxon>
        <taxon>Zosteraceae</taxon>
        <taxon>Zostera</taxon>
    </lineage>
</organism>
<dbReference type="STRING" id="29655.A0A0K9PS27"/>
<name>A0A0K9PS27_ZOSMR</name>
<feature type="transmembrane region" description="Helical" evidence="8">
    <location>
        <begin position="73"/>
        <end position="94"/>
    </location>
</feature>